<protein>
    <submittedName>
        <fullName evidence="1">Uncharacterized protein</fullName>
    </submittedName>
</protein>
<dbReference type="AlphaFoldDB" id="A0A165YXW0"/>
<reference evidence="1 2" key="1">
    <citation type="journal article" date="2016" name="Mol. Biol. Evol.">
        <title>Comparative Genomics of Early-Diverging Mushroom-Forming Fungi Provides Insights into the Origins of Lignocellulose Decay Capabilities.</title>
        <authorList>
            <person name="Nagy L.G."/>
            <person name="Riley R."/>
            <person name="Tritt A."/>
            <person name="Adam C."/>
            <person name="Daum C."/>
            <person name="Floudas D."/>
            <person name="Sun H."/>
            <person name="Yadav J.S."/>
            <person name="Pangilinan J."/>
            <person name="Larsson K.H."/>
            <person name="Matsuura K."/>
            <person name="Barry K."/>
            <person name="Labutti K."/>
            <person name="Kuo R."/>
            <person name="Ohm R.A."/>
            <person name="Bhattacharya S.S."/>
            <person name="Shirouzu T."/>
            <person name="Yoshinaga Y."/>
            <person name="Martin F.M."/>
            <person name="Grigoriev I.V."/>
            <person name="Hibbett D.S."/>
        </authorList>
    </citation>
    <scope>NUCLEOTIDE SEQUENCE [LARGE SCALE GENOMIC DNA]</scope>
    <source>
        <strain evidence="1 2">CBS 109695</strain>
    </source>
</reference>
<dbReference type="EMBL" id="KV417687">
    <property type="protein sequence ID" value="KZP10033.1"/>
    <property type="molecule type" value="Genomic_DNA"/>
</dbReference>
<accession>A0A165YXW0</accession>
<name>A0A165YXW0_9AGAM</name>
<sequence length="218" mass="24324">MLGSGVLFTRHQLQEHFRVGLGNGRSPQEVFQEILQIVENRIRWNSREHGRIIALLLCIDHAQFQAAVLAHLEIQANRVAERGFGVGWVESPADVEVSNEARGIVDVLAGWQPQIITDDEDTWLRDTLPTLINGWDSTNDHQTLMNTSLPNFPDGSYNGVLFGPRFPDHHYHVPSGEEQFFRIPDMSIELNEAAGAANALPVEETVWGESPRGGLDGQ</sequence>
<evidence type="ECO:0000313" key="1">
    <source>
        <dbReference type="EMBL" id="KZP10033.1"/>
    </source>
</evidence>
<evidence type="ECO:0000313" key="2">
    <source>
        <dbReference type="Proteomes" id="UP000076532"/>
    </source>
</evidence>
<gene>
    <name evidence="1" type="ORF">FIBSPDRAFT_900014</name>
</gene>
<keyword evidence="2" id="KW-1185">Reference proteome</keyword>
<organism evidence="1 2">
    <name type="scientific">Athelia psychrophila</name>
    <dbReference type="NCBI Taxonomy" id="1759441"/>
    <lineage>
        <taxon>Eukaryota</taxon>
        <taxon>Fungi</taxon>
        <taxon>Dikarya</taxon>
        <taxon>Basidiomycota</taxon>
        <taxon>Agaricomycotina</taxon>
        <taxon>Agaricomycetes</taxon>
        <taxon>Agaricomycetidae</taxon>
        <taxon>Atheliales</taxon>
        <taxon>Atheliaceae</taxon>
        <taxon>Athelia</taxon>
    </lineage>
</organism>
<proteinExistence type="predicted"/>
<dbReference type="Proteomes" id="UP000076532">
    <property type="component" value="Unassembled WGS sequence"/>
</dbReference>